<comment type="similarity">
    <text evidence="1">Belongs to the 'GDXG' lipolytic enzyme family.</text>
</comment>
<evidence type="ECO:0000313" key="5">
    <source>
        <dbReference type="Proteomes" id="UP000688137"/>
    </source>
</evidence>
<evidence type="ECO:0000313" key="4">
    <source>
        <dbReference type="EMBL" id="CAD8106033.1"/>
    </source>
</evidence>
<dbReference type="GO" id="GO:0004806">
    <property type="term" value="F:triacylglycerol lipase activity"/>
    <property type="evidence" value="ECO:0007669"/>
    <property type="project" value="TreeGrafter"/>
</dbReference>
<dbReference type="PANTHER" id="PTHR23025">
    <property type="entry name" value="TRIACYLGLYCEROL LIPASE"/>
    <property type="match status" value="1"/>
</dbReference>
<evidence type="ECO:0000259" key="3">
    <source>
        <dbReference type="Pfam" id="PF07859"/>
    </source>
</evidence>
<dbReference type="Proteomes" id="UP000688137">
    <property type="component" value="Unassembled WGS sequence"/>
</dbReference>
<sequence>MQSIEDQIKSCMSMTNLTQDITLELRTEEQSEQLEQSQQSIQIQQEWNDNQEQFKQNQKQSLKQDMIQSQQQIINKVFNCPIFNQVAISKELYQNLSETYDLLNKLHLKAIDLTKRFNSQANFLPRFFQAIKITFIGILQLEQIGLITNDKEITSKSINEEYNINVNKKRFNEKAVCILLEFVITHILSQISVLFETIEVRREKQELRLLVIYLSKLQTCLEQLPGAANLDINDIFCYDKGHYRWQSLNSITQEILLGSREQISKSYGKVAEGLLLANAMISKGSEFNNEAAKNLMQGFGALYYLVAKKDAKLKADHFMAEPNKNLAFKAWNLGESGFLSKLLPLLFPMITYNKKIYIPYLFKRLVEDNILRQYKENKINYIQNDCGECINTNLPKCPELFKKNKETIPVRILCHYNLQEIQTGSFVQQSLKLIQGEKVFDKIIIHIHGGGFVSMSSRSHQTYTRKWAKNLQVPIFSIDYRKAPENPYPFGLDDCWQAYMFIINYIDKYFNIRPKKVVLVGDSAGGNLVAALTVQIIKSGARIPDGILMAYPALYLDIKQFTPSLLISLNDPLLHHTVLKLCISSYVPQQFNAKLDPLISPSIASDEILGRFPPTRIVLGTNDPLHDESFRLANKLLKLGKDIKITEYKWMPHGFLQFDVVQGMKESEQTVLDAQNIIQDLLTV</sequence>
<dbReference type="PANTHER" id="PTHR23025:SF3">
    <property type="entry name" value="HORMONE-SENSITIVE LIPASE"/>
    <property type="match status" value="1"/>
</dbReference>
<proteinExistence type="inferred from homology"/>
<gene>
    <name evidence="4" type="ORF">PPRIM_AZ9-3.1.T1290060</name>
</gene>
<dbReference type="GO" id="GO:0004771">
    <property type="term" value="F:sterol ester esterase activity"/>
    <property type="evidence" value="ECO:0007669"/>
    <property type="project" value="TreeGrafter"/>
</dbReference>
<accession>A0A8S1PTU1</accession>
<dbReference type="PROSITE" id="PS01173">
    <property type="entry name" value="LIPASE_GDXG_HIS"/>
    <property type="match status" value="1"/>
</dbReference>
<keyword evidence="2" id="KW-0378">Hydrolase</keyword>
<dbReference type="GO" id="GO:0005829">
    <property type="term" value="C:cytosol"/>
    <property type="evidence" value="ECO:0007669"/>
    <property type="project" value="TreeGrafter"/>
</dbReference>
<dbReference type="EMBL" id="CAJJDM010000132">
    <property type="protein sequence ID" value="CAD8106033.1"/>
    <property type="molecule type" value="Genomic_DNA"/>
</dbReference>
<keyword evidence="5" id="KW-1185">Reference proteome</keyword>
<dbReference type="InterPro" id="IPR013094">
    <property type="entry name" value="AB_hydrolase_3"/>
</dbReference>
<evidence type="ECO:0000256" key="1">
    <source>
        <dbReference type="ARBA" id="ARBA00010515"/>
    </source>
</evidence>
<name>A0A8S1PTU1_PARPR</name>
<dbReference type="Pfam" id="PF07859">
    <property type="entry name" value="Abhydrolase_3"/>
    <property type="match status" value="1"/>
</dbReference>
<evidence type="ECO:0000256" key="2">
    <source>
        <dbReference type="ARBA" id="ARBA00022801"/>
    </source>
</evidence>
<protein>
    <recommendedName>
        <fullName evidence="3">Alpha/beta hydrolase fold-3 domain-containing protein</fullName>
    </recommendedName>
</protein>
<dbReference type="AlphaFoldDB" id="A0A8S1PTU1"/>
<dbReference type="InterPro" id="IPR002168">
    <property type="entry name" value="Lipase_GDXG_HIS_AS"/>
</dbReference>
<comment type="caution">
    <text evidence="4">The sequence shown here is derived from an EMBL/GenBank/DDBJ whole genome shotgun (WGS) entry which is preliminary data.</text>
</comment>
<organism evidence="4 5">
    <name type="scientific">Paramecium primaurelia</name>
    <dbReference type="NCBI Taxonomy" id="5886"/>
    <lineage>
        <taxon>Eukaryota</taxon>
        <taxon>Sar</taxon>
        <taxon>Alveolata</taxon>
        <taxon>Ciliophora</taxon>
        <taxon>Intramacronucleata</taxon>
        <taxon>Oligohymenophorea</taxon>
        <taxon>Peniculida</taxon>
        <taxon>Parameciidae</taxon>
        <taxon>Paramecium</taxon>
    </lineage>
</organism>
<dbReference type="GO" id="GO:0019433">
    <property type="term" value="P:triglyceride catabolic process"/>
    <property type="evidence" value="ECO:0007669"/>
    <property type="project" value="TreeGrafter"/>
</dbReference>
<dbReference type="OMA" id="RILCHYN"/>
<feature type="domain" description="Alpha/beta hydrolase fold-3" evidence="3">
    <location>
        <begin position="444"/>
        <end position="656"/>
    </location>
</feature>
<reference evidence="4" key="1">
    <citation type="submission" date="2021-01" db="EMBL/GenBank/DDBJ databases">
        <authorList>
            <consortium name="Genoscope - CEA"/>
            <person name="William W."/>
        </authorList>
    </citation>
    <scope>NUCLEOTIDE SEQUENCE</scope>
</reference>